<dbReference type="SUPFAM" id="SSF52540">
    <property type="entry name" value="P-loop containing nucleoside triphosphate hydrolases"/>
    <property type="match status" value="1"/>
</dbReference>
<dbReference type="PANTHER" id="PTHR32114">
    <property type="entry name" value="ABC TRANSPORTER ABCH.3"/>
    <property type="match status" value="1"/>
</dbReference>
<reference evidence="10" key="1">
    <citation type="journal article" date="2014" name="Genome Biol. Evol.">
        <title>Pangenome evidence for extensive interdomain horizontal transfer affecting lineage core and shell genes in uncultured planktonic thaumarchaeota and euryarchaeota.</title>
        <authorList>
            <person name="Deschamps P."/>
            <person name="Zivanovic Y."/>
            <person name="Moreira D."/>
            <person name="Rodriguez-Valera F."/>
            <person name="Lopez-Garcia P."/>
        </authorList>
    </citation>
    <scope>NUCLEOTIDE SEQUENCE</scope>
</reference>
<feature type="binding site" evidence="6">
    <location>
        <position position="356"/>
    </location>
    <ligand>
        <name>Zn(2+)</name>
        <dbReference type="ChEBI" id="CHEBI:29105"/>
    </ligand>
</feature>
<keyword evidence="3 6" id="KW-0862">Zinc</keyword>
<dbReference type="InterPro" id="IPR027417">
    <property type="entry name" value="P-loop_NTPase"/>
</dbReference>
<evidence type="ECO:0000259" key="9">
    <source>
        <dbReference type="PROSITE" id="PS51131"/>
    </source>
</evidence>
<evidence type="ECO:0000313" key="10">
    <source>
        <dbReference type="EMBL" id="AIF17133.1"/>
    </source>
</evidence>
<evidence type="ECO:0000256" key="4">
    <source>
        <dbReference type="ARBA" id="ARBA00022840"/>
    </source>
</evidence>
<dbReference type="Gene3D" id="3.40.50.300">
    <property type="entry name" value="P-loop containing nucleotide triphosphate hydrolases"/>
    <property type="match status" value="2"/>
</dbReference>
<evidence type="ECO:0000256" key="6">
    <source>
        <dbReference type="PROSITE-ProRule" id="PRU00471"/>
    </source>
</evidence>
<evidence type="ECO:0000256" key="1">
    <source>
        <dbReference type="ARBA" id="ARBA00022723"/>
    </source>
</evidence>
<feature type="coiled-coil region" evidence="7">
    <location>
        <begin position="215"/>
        <end position="256"/>
    </location>
</feature>
<feature type="domain" description="RRM" evidence="8">
    <location>
        <begin position="35"/>
        <end position="132"/>
    </location>
</feature>
<dbReference type="InterPro" id="IPR003395">
    <property type="entry name" value="RecF/RecN/SMC_N"/>
</dbReference>
<dbReference type="PANTHER" id="PTHR32114:SF2">
    <property type="entry name" value="ABC TRANSPORTER ABCH.3"/>
    <property type="match status" value="1"/>
</dbReference>
<evidence type="ECO:0000256" key="3">
    <source>
        <dbReference type="ARBA" id="ARBA00022833"/>
    </source>
</evidence>
<dbReference type="GO" id="GO:0046872">
    <property type="term" value="F:metal ion binding"/>
    <property type="evidence" value="ECO:0007669"/>
    <property type="project" value="UniProtKB-UniRule"/>
</dbReference>
<dbReference type="InterPro" id="IPR000504">
    <property type="entry name" value="RRM_dom"/>
</dbReference>
<evidence type="ECO:0000256" key="2">
    <source>
        <dbReference type="ARBA" id="ARBA00022741"/>
    </source>
</evidence>
<evidence type="ECO:0000259" key="8">
    <source>
        <dbReference type="PROSITE" id="PS50102"/>
    </source>
</evidence>
<evidence type="ECO:0000256" key="7">
    <source>
        <dbReference type="SAM" id="Coils"/>
    </source>
</evidence>
<organism evidence="10">
    <name type="scientific">uncultured marine thaumarchaeote KM3_76_B07</name>
    <dbReference type="NCBI Taxonomy" id="1456283"/>
    <lineage>
        <taxon>Archaea</taxon>
        <taxon>Nitrososphaerota</taxon>
        <taxon>environmental samples</taxon>
    </lineage>
</organism>
<dbReference type="PROSITE" id="PS50102">
    <property type="entry name" value="RRM"/>
    <property type="match status" value="1"/>
</dbReference>
<keyword evidence="4" id="KW-0067">ATP-binding</keyword>
<keyword evidence="2" id="KW-0547">Nucleotide-binding</keyword>
<keyword evidence="1 6" id="KW-0479">Metal-binding</keyword>
<feature type="coiled-coil region" evidence="7">
    <location>
        <begin position="369"/>
        <end position="410"/>
    </location>
</feature>
<evidence type="ECO:0000256" key="5">
    <source>
        <dbReference type="ARBA" id="ARBA00023054"/>
    </source>
</evidence>
<dbReference type="GO" id="GO:0006302">
    <property type="term" value="P:double-strand break repair"/>
    <property type="evidence" value="ECO:0007669"/>
    <property type="project" value="InterPro"/>
</dbReference>
<name>A0A075HTC4_9ARCH</name>
<protein>
    <submittedName>
        <fullName evidence="10">SMC domain-containing protein (SbcC)</fullName>
    </submittedName>
</protein>
<accession>A0A075HTC4</accession>
<dbReference type="Pfam" id="PF02463">
    <property type="entry name" value="SMC_N"/>
    <property type="match status" value="1"/>
</dbReference>
<feature type="coiled-coil region" evidence="7">
    <location>
        <begin position="305"/>
        <end position="342"/>
    </location>
</feature>
<dbReference type="Gene3D" id="1.10.287.510">
    <property type="entry name" value="Helix hairpin bin"/>
    <property type="match status" value="1"/>
</dbReference>
<dbReference type="InterPro" id="IPR013134">
    <property type="entry name" value="Zn_hook_RAD50"/>
</dbReference>
<dbReference type="GO" id="GO:0003723">
    <property type="term" value="F:RNA binding"/>
    <property type="evidence" value="ECO:0007669"/>
    <property type="project" value="InterPro"/>
</dbReference>
<dbReference type="PROSITE" id="PS51131">
    <property type="entry name" value="ZN_HOOK"/>
    <property type="match status" value="1"/>
</dbReference>
<proteinExistence type="predicted"/>
<sequence length="704" mass="80241">MKILRNSRRAKMIRSIELVDFLAHSNTKLEFDSGATVFVGDNGAGKSSIIDAIIFSLFGESRFGKKNKKGLIRRGANQGYAKIEFSSNGKNYQAIRKIDSKGTLTAQFAEDVNGKLIPIAEGERKQMNESMTKHVEETLGMDFEKLQIASIVQQGELNSIINAQPKEFKELLNAIIGIDKLDTALTSMRTVQKEFRTSIQEKFGYDDIQVVENKITEYQHDFKNSQTRLEQLDVEKKEQELLISKLEKQIQNDSTKESQLKDLESRKKEWQEYAKDVIKSIQNEVAQREEIVNECKPCFAISKNKNDIESEINKIQKELSVIESELSNLEKKQVRLEEHEELAGKLVLKDGKCPVCDSTVDHLKPLFQKKHIEDEIKEIEKKIEKLENEKDELEQNIDSLSNDLEESKKAETILSTYKIKNESQLDEIIAEIKMKVKQMQKIPITINSGQLVEDASLDSHAKTIYESIISLEKSTKGFDQQEFLKKIQSRHASIRKLSVIDQDYGHYSGTIKNAKIELEKLGSTLTELKHVQGYVTELEQIQENVYNRDGPVGKSLRSWALEIISQKASEYLEKLNTKIQRISLSEKTHDVNILCYYRNTTLDLKSLSGGEQVSVALALRLGMSHLLGTSNLNFMILDEPTAHLDSERRKSLVNVLSQLTNLKEDNSSMQFIIITHDAEIFDDSSVENIYKFEPNPNGTIVSRL</sequence>
<dbReference type="EMBL" id="KF901073">
    <property type="protein sequence ID" value="AIF17133.1"/>
    <property type="molecule type" value="Genomic_DNA"/>
</dbReference>
<dbReference type="AlphaFoldDB" id="A0A075HTC4"/>
<gene>
    <name evidence="10" type="primary">sbcC</name>
</gene>
<feature type="domain" description="Zinc-hook" evidence="9">
    <location>
        <begin position="305"/>
        <end position="405"/>
    </location>
</feature>
<keyword evidence="5 7" id="KW-0175">Coiled coil</keyword>
<feature type="binding site" evidence="6">
    <location>
        <position position="353"/>
    </location>
    <ligand>
        <name>Zn(2+)</name>
        <dbReference type="ChEBI" id="CHEBI:29105"/>
    </ligand>
</feature>
<dbReference type="GO" id="GO:0016887">
    <property type="term" value="F:ATP hydrolysis activity"/>
    <property type="evidence" value="ECO:0007669"/>
    <property type="project" value="InterPro"/>
</dbReference>
<dbReference type="GO" id="GO:0005524">
    <property type="term" value="F:ATP binding"/>
    <property type="evidence" value="ECO:0007669"/>
    <property type="project" value="UniProtKB-KW"/>
</dbReference>